<dbReference type="RefSeq" id="WP_090749933.1">
    <property type="nucleotide sequence ID" value="NZ_CZQA01000010.1"/>
</dbReference>
<sequence length="283" mass="31934">MRLPGTETIVNSWAELVGELHSREIIPVREDEGGHLRSPYVFRGADSAKWPLETSIVRLPGFIPSNSKTVERSLIRSFRKYAKAGTFDDKSEWYVLAVAQHNGLPTRCLDWCASPFVAAHFACGDETRKLEDGVIWCLHAGALRAINREHHQSTRTLDRVAWVYDTRLLESQFRDLDALDASYEPQQPSTRLMLLWEPPSLDDRIANQSGMLTIMNSATGSQNSFLADYSAQHAALVHRIVIAAAVKPEIRAMLDQNNISERTLFPGLPGLCAWLKRYYAKAW</sequence>
<dbReference type="Pfam" id="PF08867">
    <property type="entry name" value="FRG"/>
    <property type="match status" value="1"/>
</dbReference>
<accession>A0A0S4LNH3</accession>
<dbReference type="EMBL" id="CZQA01000010">
    <property type="protein sequence ID" value="CUS37462.1"/>
    <property type="molecule type" value="Genomic_DNA"/>
</dbReference>
<evidence type="ECO:0000313" key="3">
    <source>
        <dbReference type="Proteomes" id="UP000199032"/>
    </source>
</evidence>
<organism evidence="2 3">
    <name type="scientific">Candidatus Nitrospira nitrosa</name>
    <dbReference type="NCBI Taxonomy" id="1742972"/>
    <lineage>
        <taxon>Bacteria</taxon>
        <taxon>Pseudomonadati</taxon>
        <taxon>Nitrospirota</taxon>
        <taxon>Nitrospiria</taxon>
        <taxon>Nitrospirales</taxon>
        <taxon>Nitrospiraceae</taxon>
        <taxon>Nitrospira</taxon>
    </lineage>
</organism>
<evidence type="ECO:0000259" key="1">
    <source>
        <dbReference type="SMART" id="SM00901"/>
    </source>
</evidence>
<name>A0A0S4LNH3_9BACT</name>
<keyword evidence="3" id="KW-1185">Reference proteome</keyword>
<feature type="domain" description="FRG" evidence="1">
    <location>
        <begin position="36"/>
        <end position="136"/>
    </location>
</feature>
<reference evidence="2 3" key="1">
    <citation type="submission" date="2015-10" db="EMBL/GenBank/DDBJ databases">
        <authorList>
            <person name="Gilbert D.G."/>
        </authorList>
    </citation>
    <scope>NUCLEOTIDE SEQUENCE [LARGE SCALE GENOMIC DNA]</scope>
    <source>
        <strain evidence="2">COMA1</strain>
    </source>
</reference>
<dbReference type="SMART" id="SM00901">
    <property type="entry name" value="FRG"/>
    <property type="match status" value="1"/>
</dbReference>
<gene>
    <name evidence="2" type="ORF">COMA1_40066</name>
</gene>
<evidence type="ECO:0000313" key="2">
    <source>
        <dbReference type="EMBL" id="CUS37462.1"/>
    </source>
</evidence>
<protein>
    <recommendedName>
        <fullName evidence="1">FRG domain-containing protein</fullName>
    </recommendedName>
</protein>
<dbReference type="STRING" id="1742972.COMA1_40066"/>
<dbReference type="AlphaFoldDB" id="A0A0S4LNH3"/>
<dbReference type="Proteomes" id="UP000199032">
    <property type="component" value="Unassembled WGS sequence"/>
</dbReference>
<dbReference type="OrthoDB" id="9816036at2"/>
<proteinExistence type="predicted"/>
<dbReference type="InterPro" id="IPR014966">
    <property type="entry name" value="FRG-dom"/>
</dbReference>